<dbReference type="Gene3D" id="3.90.70.10">
    <property type="entry name" value="Cysteine proteinases"/>
    <property type="match status" value="1"/>
</dbReference>
<keyword evidence="3" id="KW-1185">Reference proteome</keyword>
<feature type="region of interest" description="Disordered" evidence="1">
    <location>
        <begin position="69"/>
        <end position="89"/>
    </location>
</feature>
<proteinExistence type="predicted"/>
<evidence type="ECO:0000313" key="4">
    <source>
        <dbReference type="WBParaSite" id="Pan_g23943.t1"/>
    </source>
</evidence>
<dbReference type="Proteomes" id="UP000492821">
    <property type="component" value="Unassembled WGS sequence"/>
</dbReference>
<accession>A0A7E4VTD0</accession>
<evidence type="ECO:0000259" key="2">
    <source>
        <dbReference type="PROSITE" id="PS50235"/>
    </source>
</evidence>
<evidence type="ECO:0000313" key="3">
    <source>
        <dbReference type="Proteomes" id="UP000492821"/>
    </source>
</evidence>
<organism evidence="3 4">
    <name type="scientific">Panagrellus redivivus</name>
    <name type="common">Microworm</name>
    <dbReference type="NCBI Taxonomy" id="6233"/>
    <lineage>
        <taxon>Eukaryota</taxon>
        <taxon>Metazoa</taxon>
        <taxon>Ecdysozoa</taxon>
        <taxon>Nematoda</taxon>
        <taxon>Chromadorea</taxon>
        <taxon>Rhabditida</taxon>
        <taxon>Tylenchina</taxon>
        <taxon>Panagrolaimomorpha</taxon>
        <taxon>Panagrolaimoidea</taxon>
        <taxon>Panagrolaimidae</taxon>
        <taxon>Panagrellus</taxon>
    </lineage>
</organism>
<dbReference type="WBParaSite" id="Pan_g23943.t1">
    <property type="protein sequence ID" value="Pan_g23943.t1"/>
    <property type="gene ID" value="Pan_g23943"/>
</dbReference>
<dbReference type="InterPro" id="IPR028889">
    <property type="entry name" value="USP"/>
</dbReference>
<feature type="domain" description="USP" evidence="2">
    <location>
        <begin position="139"/>
        <end position="397"/>
    </location>
</feature>
<sequence>MLAKSEHVDYVEHVSLIMLAKSSIRVTNINGLYLADYDPNKMFCDAESLAEYNMLRGSINLPAFPMPKPRPKASPAVDGTSAVPSSTAPDGNGTINAVAPVSMAAAAAVPIIPMAAVAAPPVSMAAAAGAVPPVDDGYFRLRNMFNDCFVIATVNALHACSALVANILHHLYQDDGLMQQLKALFDNPRLATDVRSFRDCTTSAGNQQGDPEDVFGNVFEAMTDEQKALFSFKRYRFERCGCAGGQKRQIGDPQFRTGLLVNLTNVEAPSITFAEALQTTEAPTDGTCDVCRQSRIRWKENLPGAEQRYLKLSIIHPRNDLGQLAPVQITAHKSSAERIIRVRWNLISAVEYHPGHYTCLRRGSNNDWVIQNDDRVSHRSRINKFLAGYTALIYERIP</sequence>
<evidence type="ECO:0000256" key="1">
    <source>
        <dbReference type="SAM" id="MobiDB-lite"/>
    </source>
</evidence>
<protein>
    <submittedName>
        <fullName evidence="4">USP domain-containing protein</fullName>
    </submittedName>
</protein>
<reference evidence="3" key="1">
    <citation type="journal article" date="2013" name="Genetics">
        <title>The draft genome and transcriptome of Panagrellus redivivus are shaped by the harsh demands of a free-living lifestyle.</title>
        <authorList>
            <person name="Srinivasan J."/>
            <person name="Dillman A.R."/>
            <person name="Macchietto M.G."/>
            <person name="Heikkinen L."/>
            <person name="Lakso M."/>
            <person name="Fracchia K.M."/>
            <person name="Antoshechkin I."/>
            <person name="Mortazavi A."/>
            <person name="Wong G."/>
            <person name="Sternberg P.W."/>
        </authorList>
    </citation>
    <scope>NUCLEOTIDE SEQUENCE [LARGE SCALE GENOMIC DNA]</scope>
    <source>
        <strain evidence="3">MT8872</strain>
    </source>
</reference>
<dbReference type="AlphaFoldDB" id="A0A7E4VTD0"/>
<name>A0A7E4VTD0_PANRE</name>
<dbReference type="PROSITE" id="PS50235">
    <property type="entry name" value="USP_3"/>
    <property type="match status" value="1"/>
</dbReference>
<reference evidence="4" key="2">
    <citation type="submission" date="2020-10" db="UniProtKB">
        <authorList>
            <consortium name="WormBaseParasite"/>
        </authorList>
    </citation>
    <scope>IDENTIFICATION</scope>
</reference>
<dbReference type="SUPFAM" id="SSF54001">
    <property type="entry name" value="Cysteine proteinases"/>
    <property type="match status" value="1"/>
</dbReference>
<dbReference type="InterPro" id="IPR038765">
    <property type="entry name" value="Papain-like_cys_pep_sf"/>
</dbReference>